<protein>
    <submittedName>
        <fullName evidence="2">Uncharacterized protein</fullName>
    </submittedName>
</protein>
<dbReference type="STRING" id="660518.SAMN05216218_11298"/>
<proteinExistence type="predicted"/>
<accession>A0A1G7QFE5</accession>
<feature type="compositionally biased region" description="Basic and acidic residues" evidence="1">
    <location>
        <begin position="264"/>
        <end position="285"/>
    </location>
</feature>
<gene>
    <name evidence="2" type="ORF">SAMN05216218_11298</name>
</gene>
<dbReference type="AlphaFoldDB" id="A0A1G7QFE5"/>
<sequence length="285" mass="32045">MSDGHASGDEWENHYRGYRLHTNQEGDVWWQVYDGTDRLYLDPTPEDLVEQLLTVKRLGGRIRVTEGNDVIAKEERGDDYETIWIGTLSLSGELVPADDPEYSIDIQPDNLSPGDLWPSVYDGAKYSFGPGAERVWWSNPGTHKRHPVTSALPTDITERLARYKPQGGSLRVTPWNDVITLVDAHPASDNLRQQFNDLPRVVKNIIKLRKERGVEKLPVYLGSIDETPLTVAEPDSLTDQLSAKEQSELESWASSLGSTTSTDPEDHTVDDADENDIPHDDPTDW</sequence>
<evidence type="ECO:0000313" key="3">
    <source>
        <dbReference type="Proteomes" id="UP000199076"/>
    </source>
</evidence>
<evidence type="ECO:0000313" key="2">
    <source>
        <dbReference type="EMBL" id="SDF96649.1"/>
    </source>
</evidence>
<dbReference type="RefSeq" id="WP_092693916.1">
    <property type="nucleotide sequence ID" value="NZ_FNBK01000012.1"/>
</dbReference>
<dbReference type="Proteomes" id="UP000199076">
    <property type="component" value="Unassembled WGS sequence"/>
</dbReference>
<feature type="compositionally biased region" description="Polar residues" evidence="1">
    <location>
        <begin position="252"/>
        <end position="262"/>
    </location>
</feature>
<dbReference type="EMBL" id="FNBK01000012">
    <property type="protein sequence ID" value="SDF96649.1"/>
    <property type="molecule type" value="Genomic_DNA"/>
</dbReference>
<keyword evidence="3" id="KW-1185">Reference proteome</keyword>
<evidence type="ECO:0000256" key="1">
    <source>
        <dbReference type="SAM" id="MobiDB-lite"/>
    </source>
</evidence>
<dbReference type="OrthoDB" id="305419at2157"/>
<name>A0A1G7QFE5_9EURY</name>
<organism evidence="2 3">
    <name type="scientific">Halorientalis regularis</name>
    <dbReference type="NCBI Taxonomy" id="660518"/>
    <lineage>
        <taxon>Archaea</taxon>
        <taxon>Methanobacteriati</taxon>
        <taxon>Methanobacteriota</taxon>
        <taxon>Stenosarchaea group</taxon>
        <taxon>Halobacteria</taxon>
        <taxon>Halobacteriales</taxon>
        <taxon>Haloarculaceae</taxon>
        <taxon>Halorientalis</taxon>
    </lineage>
</organism>
<feature type="region of interest" description="Disordered" evidence="1">
    <location>
        <begin position="235"/>
        <end position="285"/>
    </location>
</feature>
<reference evidence="3" key="1">
    <citation type="submission" date="2016-10" db="EMBL/GenBank/DDBJ databases">
        <authorList>
            <person name="Varghese N."/>
            <person name="Submissions S."/>
        </authorList>
    </citation>
    <scope>NUCLEOTIDE SEQUENCE [LARGE SCALE GENOMIC DNA]</scope>
    <source>
        <strain evidence="3">IBRC-M 10760</strain>
    </source>
</reference>